<evidence type="ECO:0000256" key="6">
    <source>
        <dbReference type="ARBA" id="ARBA00022989"/>
    </source>
</evidence>
<evidence type="ECO:0000256" key="1">
    <source>
        <dbReference type="ARBA" id="ARBA00004651"/>
    </source>
</evidence>
<evidence type="ECO:0000313" key="10">
    <source>
        <dbReference type="EMBL" id="KAG0480638.1"/>
    </source>
</evidence>
<comment type="subunit">
    <text evidence="3 8">Homodimer and heterodimers.</text>
</comment>
<keyword evidence="12" id="KW-1185">Reference proteome</keyword>
<protein>
    <recommendedName>
        <fullName evidence="8">CASP-like protein</fullName>
    </recommendedName>
</protein>
<evidence type="ECO:0000256" key="8">
    <source>
        <dbReference type="RuleBase" id="RU361233"/>
    </source>
</evidence>
<sequence length="145" mass="15459">MSSAVDDGSRTIEAQAKDITSAPECNIVLGLFVFFARLFAITALVAAAGAMGSAEETLPFFTHDFQFHASFEDFPALALLVFSDIVVVVYLCLSILFSLITIARPTMVNLRVFLLVLDLHSTGSGCFDDGCGLCRGGCGSLGPRR</sequence>
<proteinExistence type="inferred from homology"/>
<dbReference type="EMBL" id="JADCNL010000005">
    <property type="protein sequence ID" value="KAG0480638.1"/>
    <property type="molecule type" value="Genomic_DNA"/>
</dbReference>
<feature type="transmembrane region" description="Helical" evidence="8">
    <location>
        <begin position="27"/>
        <end position="54"/>
    </location>
</feature>
<evidence type="ECO:0000313" key="13">
    <source>
        <dbReference type="Proteomes" id="UP000639772"/>
    </source>
</evidence>
<keyword evidence="5 8" id="KW-0812">Transmembrane</keyword>
<dbReference type="Pfam" id="PF04535">
    <property type="entry name" value="CASP_dom"/>
    <property type="match status" value="1"/>
</dbReference>
<keyword evidence="4 8" id="KW-1003">Cell membrane</keyword>
<evidence type="ECO:0000313" key="12">
    <source>
        <dbReference type="Proteomes" id="UP000636800"/>
    </source>
</evidence>
<evidence type="ECO:0000313" key="11">
    <source>
        <dbReference type="EMBL" id="KAG0483144.1"/>
    </source>
</evidence>
<dbReference type="GO" id="GO:0005886">
    <property type="term" value="C:plasma membrane"/>
    <property type="evidence" value="ECO:0007669"/>
    <property type="project" value="UniProtKB-SubCell"/>
</dbReference>
<dbReference type="Proteomes" id="UP000636800">
    <property type="component" value="Chromosome 5"/>
</dbReference>
<evidence type="ECO:0000256" key="2">
    <source>
        <dbReference type="ARBA" id="ARBA00007651"/>
    </source>
</evidence>
<comment type="caution">
    <text evidence="10">The sequence shown here is derived from an EMBL/GenBank/DDBJ whole genome shotgun (WGS) entry which is preliminary data.</text>
</comment>
<comment type="similarity">
    <text evidence="2 8">Belongs to the Casparian strip membrane proteins (CASP) family.</text>
</comment>
<comment type="subcellular location">
    <subcellularLocation>
        <location evidence="1 8">Cell membrane</location>
        <topology evidence="1 8">Multi-pass membrane protein</topology>
    </subcellularLocation>
</comment>
<dbReference type="InterPro" id="IPR006459">
    <property type="entry name" value="CASP/CASPL"/>
</dbReference>
<dbReference type="EMBL" id="JADCNM010000005">
    <property type="protein sequence ID" value="KAG0483144.1"/>
    <property type="molecule type" value="Genomic_DNA"/>
</dbReference>
<dbReference type="NCBIfam" id="TIGR01569">
    <property type="entry name" value="A_tha_TIGR01569"/>
    <property type="match status" value="1"/>
</dbReference>
<comment type="caution">
    <text evidence="8">Lacks conserved residue(s) required for the propagation of feature annotation.</text>
</comment>
<dbReference type="OrthoDB" id="753675at2759"/>
<reference evidence="12 13" key="1">
    <citation type="journal article" date="2020" name="Nat. Food">
        <title>A phased Vanilla planifolia genome enables genetic improvement of flavour and production.</title>
        <authorList>
            <person name="Hasing T."/>
            <person name="Tang H."/>
            <person name="Brym M."/>
            <person name="Khazi F."/>
            <person name="Huang T."/>
            <person name="Chambers A.H."/>
        </authorList>
    </citation>
    <scope>NUCLEOTIDE SEQUENCE [LARGE SCALE GENOMIC DNA]</scope>
    <source>
        <tissue evidence="10">Leaf</tissue>
    </source>
</reference>
<dbReference type="Proteomes" id="UP000639772">
    <property type="component" value="Unassembled WGS sequence"/>
</dbReference>
<keyword evidence="7 8" id="KW-0472">Membrane</keyword>
<name>A0A835V0T2_VANPL</name>
<feature type="domain" description="Casparian strip membrane protein" evidence="9">
    <location>
        <begin position="33"/>
        <end position="119"/>
    </location>
</feature>
<evidence type="ECO:0000259" key="9">
    <source>
        <dbReference type="Pfam" id="PF04535"/>
    </source>
</evidence>
<gene>
    <name evidence="11" type="ORF">HPP92_011228</name>
    <name evidence="10" type="ORF">HPP92_011496</name>
</gene>
<feature type="transmembrane region" description="Helical" evidence="8">
    <location>
        <begin position="74"/>
        <end position="102"/>
    </location>
</feature>
<keyword evidence="6 8" id="KW-1133">Transmembrane helix</keyword>
<dbReference type="AlphaFoldDB" id="A0A835V0T2"/>
<evidence type="ECO:0000256" key="7">
    <source>
        <dbReference type="ARBA" id="ARBA00023136"/>
    </source>
</evidence>
<evidence type="ECO:0000256" key="3">
    <source>
        <dbReference type="ARBA" id="ARBA00011489"/>
    </source>
</evidence>
<evidence type="ECO:0000256" key="4">
    <source>
        <dbReference type="ARBA" id="ARBA00022475"/>
    </source>
</evidence>
<dbReference type="InterPro" id="IPR006702">
    <property type="entry name" value="CASP_dom"/>
</dbReference>
<organism evidence="10 12">
    <name type="scientific">Vanilla planifolia</name>
    <name type="common">Vanilla</name>
    <dbReference type="NCBI Taxonomy" id="51239"/>
    <lineage>
        <taxon>Eukaryota</taxon>
        <taxon>Viridiplantae</taxon>
        <taxon>Streptophyta</taxon>
        <taxon>Embryophyta</taxon>
        <taxon>Tracheophyta</taxon>
        <taxon>Spermatophyta</taxon>
        <taxon>Magnoliopsida</taxon>
        <taxon>Liliopsida</taxon>
        <taxon>Asparagales</taxon>
        <taxon>Orchidaceae</taxon>
        <taxon>Vanilloideae</taxon>
        <taxon>Vanilleae</taxon>
        <taxon>Vanilla</taxon>
    </lineage>
</organism>
<accession>A0A835V0T2</accession>
<evidence type="ECO:0000256" key="5">
    <source>
        <dbReference type="ARBA" id="ARBA00022692"/>
    </source>
</evidence>